<dbReference type="EMBL" id="AATS01000003">
    <property type="protein sequence ID" value="EAU55309.1"/>
    <property type="molecule type" value="Genomic_DNA"/>
</dbReference>
<dbReference type="InterPro" id="IPR019987">
    <property type="entry name" value="GTP-bd_ribosome_bio_YsxC"/>
</dbReference>
<dbReference type="Proteomes" id="UP000005297">
    <property type="component" value="Unassembled WGS sequence"/>
</dbReference>
<dbReference type="Pfam" id="PF01926">
    <property type="entry name" value="MMR_HSR1"/>
    <property type="match status" value="1"/>
</dbReference>
<dbReference type="PROSITE" id="PS51706">
    <property type="entry name" value="G_ENGB"/>
    <property type="match status" value="1"/>
</dbReference>
<comment type="similarity">
    <text evidence="2 10">Belongs to the TRAFAC class TrmE-Era-EngA-EngB-Septin-like GTPase superfamily. EngB GTPase family.</text>
</comment>
<dbReference type="eggNOG" id="COG0218">
    <property type="taxonomic scope" value="Bacteria"/>
</dbReference>
<sequence>MSEHLPSTGIHWPNTQFVQSVADPGAFPAVDLPQIAVAGHSNVGKSSLMNALFGRNGLVKTSKNPGCTRLLNLFDVDGQLLVVDLPGYGYARAPKKEQHRWISMIEGYLANADIKLVLLLLDIRHGPKDSDLQLIEWLNEAGIRWLPVATKADKLSGNSRSIRLQEMTDAMGGLLRPMPTSSFKATGIDQLRAVIQDELARA</sequence>
<dbReference type="SUPFAM" id="SSF52540">
    <property type="entry name" value="P-loop containing nucleoside triphosphate hydrolases"/>
    <property type="match status" value="1"/>
</dbReference>
<comment type="caution">
    <text evidence="12">The sequence shown here is derived from an EMBL/GenBank/DDBJ whole genome shotgun (WGS) entry which is preliminary data.</text>
</comment>
<evidence type="ECO:0000256" key="3">
    <source>
        <dbReference type="ARBA" id="ARBA00022618"/>
    </source>
</evidence>
<dbReference type="InParanoid" id="Q0F182"/>
<gene>
    <name evidence="10" type="primary">engB</name>
    <name evidence="12" type="ORF">SPV1_11271</name>
</gene>
<accession>Q0F182</accession>
<dbReference type="HOGENOM" id="CLU_033732_3_0_0"/>
<dbReference type="InterPro" id="IPR030393">
    <property type="entry name" value="G_ENGB_dom"/>
</dbReference>
<dbReference type="PANTHER" id="PTHR11649:SF13">
    <property type="entry name" value="ENGB-TYPE G DOMAIN-CONTAINING PROTEIN"/>
    <property type="match status" value="1"/>
</dbReference>
<dbReference type="InterPro" id="IPR027417">
    <property type="entry name" value="P-loop_NTPase"/>
</dbReference>
<dbReference type="GO" id="GO:0005525">
    <property type="term" value="F:GTP binding"/>
    <property type="evidence" value="ECO:0007669"/>
    <property type="project" value="UniProtKB-UniRule"/>
</dbReference>
<keyword evidence="3 10" id="KW-0132">Cell division</keyword>
<evidence type="ECO:0000256" key="8">
    <source>
        <dbReference type="ARBA" id="ARBA00023210"/>
    </source>
</evidence>
<proteinExistence type="inferred from homology"/>
<comment type="function">
    <text evidence="10">Necessary for normal cell division and for the maintenance of normal septation.</text>
</comment>
<evidence type="ECO:0000256" key="5">
    <source>
        <dbReference type="ARBA" id="ARBA00022741"/>
    </source>
</evidence>
<dbReference type="Gene3D" id="3.40.50.300">
    <property type="entry name" value="P-loop containing nucleotide triphosphate hydrolases"/>
    <property type="match status" value="1"/>
</dbReference>
<dbReference type="PANTHER" id="PTHR11649">
    <property type="entry name" value="MSS1/TRME-RELATED GTP-BINDING PROTEIN"/>
    <property type="match status" value="1"/>
</dbReference>
<dbReference type="CDD" id="cd01876">
    <property type="entry name" value="YihA_EngB"/>
    <property type="match status" value="1"/>
</dbReference>
<keyword evidence="5 10" id="KW-0547">Nucleotide-binding</keyword>
<keyword evidence="7 10" id="KW-0342">GTP-binding</keyword>
<comment type="cofactor">
    <cofactor evidence="1">
        <name>Mg(2+)</name>
        <dbReference type="ChEBI" id="CHEBI:18420"/>
    </cofactor>
</comment>
<keyword evidence="4" id="KW-0479">Metal-binding</keyword>
<evidence type="ECO:0000256" key="9">
    <source>
        <dbReference type="ARBA" id="ARBA00023306"/>
    </source>
</evidence>
<evidence type="ECO:0000256" key="4">
    <source>
        <dbReference type="ARBA" id="ARBA00022723"/>
    </source>
</evidence>
<evidence type="ECO:0000259" key="11">
    <source>
        <dbReference type="PROSITE" id="PS51706"/>
    </source>
</evidence>
<keyword evidence="13" id="KW-1185">Reference proteome</keyword>
<dbReference type="AlphaFoldDB" id="Q0F182"/>
<dbReference type="FunCoup" id="Q0F182">
    <property type="interactions" value="379"/>
</dbReference>
<dbReference type="STRING" id="314344.AL013_09145"/>
<evidence type="ECO:0000256" key="10">
    <source>
        <dbReference type="HAMAP-Rule" id="MF_00321"/>
    </source>
</evidence>
<evidence type="ECO:0000313" key="13">
    <source>
        <dbReference type="Proteomes" id="UP000005297"/>
    </source>
</evidence>
<reference evidence="12 13" key="1">
    <citation type="submission" date="2006-09" db="EMBL/GenBank/DDBJ databases">
        <authorList>
            <person name="Emerson D."/>
            <person name="Ferriera S."/>
            <person name="Johnson J."/>
            <person name="Kravitz S."/>
            <person name="Halpern A."/>
            <person name="Remington K."/>
            <person name="Beeson K."/>
            <person name="Tran B."/>
            <person name="Rogers Y.-H."/>
            <person name="Friedman R."/>
            <person name="Venter J.C."/>
        </authorList>
    </citation>
    <scope>NUCLEOTIDE SEQUENCE [LARGE SCALE GENOMIC DNA]</scope>
    <source>
        <strain evidence="12 13">PV-1</strain>
    </source>
</reference>
<keyword evidence="8 10" id="KW-0717">Septation</keyword>
<evidence type="ECO:0000256" key="2">
    <source>
        <dbReference type="ARBA" id="ARBA00009638"/>
    </source>
</evidence>
<dbReference type="GO" id="GO:0046872">
    <property type="term" value="F:metal ion binding"/>
    <property type="evidence" value="ECO:0007669"/>
    <property type="project" value="UniProtKB-KW"/>
</dbReference>
<dbReference type="InterPro" id="IPR006073">
    <property type="entry name" value="GTP-bd"/>
</dbReference>
<feature type="domain" description="EngB-type G" evidence="11">
    <location>
        <begin position="31"/>
        <end position="201"/>
    </location>
</feature>
<keyword evidence="9 10" id="KW-0131">Cell cycle</keyword>
<evidence type="ECO:0000256" key="7">
    <source>
        <dbReference type="ARBA" id="ARBA00023134"/>
    </source>
</evidence>
<evidence type="ECO:0000313" key="12">
    <source>
        <dbReference type="EMBL" id="EAU55309.1"/>
    </source>
</evidence>
<protein>
    <recommendedName>
        <fullName evidence="10">Probable GTP-binding protein EngB</fullName>
    </recommendedName>
</protein>
<evidence type="ECO:0000256" key="6">
    <source>
        <dbReference type="ARBA" id="ARBA00022842"/>
    </source>
</evidence>
<name>Q0F182_9PROT</name>
<organism evidence="12 13">
    <name type="scientific">Mariprofundus ferrooxydans PV-1</name>
    <dbReference type="NCBI Taxonomy" id="314345"/>
    <lineage>
        <taxon>Bacteria</taxon>
        <taxon>Pseudomonadati</taxon>
        <taxon>Pseudomonadota</taxon>
        <taxon>Candidatius Mariprofundia</taxon>
        <taxon>Mariprofundales</taxon>
        <taxon>Mariprofundaceae</taxon>
        <taxon>Mariprofundus</taxon>
    </lineage>
</organism>
<dbReference type="NCBIfam" id="TIGR03598">
    <property type="entry name" value="GTPase_YsxC"/>
    <property type="match status" value="1"/>
</dbReference>
<dbReference type="OrthoDB" id="5297174at2"/>
<evidence type="ECO:0000256" key="1">
    <source>
        <dbReference type="ARBA" id="ARBA00001946"/>
    </source>
</evidence>
<dbReference type="RefSeq" id="WP_009849772.1">
    <property type="nucleotide sequence ID" value="NZ_DS022294.1"/>
</dbReference>
<dbReference type="GO" id="GO:0000917">
    <property type="term" value="P:division septum assembly"/>
    <property type="evidence" value="ECO:0007669"/>
    <property type="project" value="UniProtKB-KW"/>
</dbReference>
<dbReference type="HAMAP" id="MF_00321">
    <property type="entry name" value="GTPase_EngB"/>
    <property type="match status" value="1"/>
</dbReference>
<keyword evidence="6" id="KW-0460">Magnesium</keyword>